<dbReference type="InParanoid" id="A7TCU8"/>
<dbReference type="Proteomes" id="UP000001593">
    <property type="component" value="Unassembled WGS sequence"/>
</dbReference>
<dbReference type="InterPro" id="IPR025646">
    <property type="entry name" value="DUF4350"/>
</dbReference>
<keyword evidence="1" id="KW-1133">Transmembrane helix</keyword>
<keyword evidence="1" id="KW-0812">Transmembrane</keyword>
<feature type="transmembrane region" description="Helical" evidence="1">
    <location>
        <begin position="36"/>
        <end position="54"/>
    </location>
</feature>
<feature type="transmembrane region" description="Helical" evidence="1">
    <location>
        <begin position="354"/>
        <end position="371"/>
    </location>
</feature>
<reference evidence="3 4" key="1">
    <citation type="journal article" date="2007" name="Science">
        <title>Sea anemone genome reveals ancestral eumetazoan gene repertoire and genomic organization.</title>
        <authorList>
            <person name="Putnam N.H."/>
            <person name="Srivastava M."/>
            <person name="Hellsten U."/>
            <person name="Dirks B."/>
            <person name="Chapman J."/>
            <person name="Salamov A."/>
            <person name="Terry A."/>
            <person name="Shapiro H."/>
            <person name="Lindquist E."/>
            <person name="Kapitonov V.V."/>
            <person name="Jurka J."/>
            <person name="Genikhovich G."/>
            <person name="Grigoriev I.V."/>
            <person name="Lucas S.M."/>
            <person name="Steele R.E."/>
            <person name="Finnerty J.R."/>
            <person name="Technau U."/>
            <person name="Martindale M.Q."/>
            <person name="Rokhsar D.S."/>
        </authorList>
    </citation>
    <scope>NUCLEOTIDE SEQUENCE [LARGE SCALE GENOMIC DNA]</scope>
    <source>
        <strain evidence="4">CH2 X CH6</strain>
    </source>
</reference>
<evidence type="ECO:0000313" key="4">
    <source>
        <dbReference type="Proteomes" id="UP000001593"/>
    </source>
</evidence>
<evidence type="ECO:0000313" key="3">
    <source>
        <dbReference type="EMBL" id="EDO26113.1"/>
    </source>
</evidence>
<protein>
    <recommendedName>
        <fullName evidence="2">DUF4350 domain-containing protein</fullName>
    </recommendedName>
</protein>
<feature type="domain" description="DUF4350" evidence="2">
    <location>
        <begin position="176"/>
        <end position="320"/>
    </location>
</feature>
<keyword evidence="4" id="KW-1185">Reference proteome</keyword>
<dbReference type="HOGENOM" id="CLU_036786_1_0_1"/>
<dbReference type="Pfam" id="PF01944">
    <property type="entry name" value="SpoIIM"/>
    <property type="match status" value="1"/>
</dbReference>
<sequence length="470" mass="54586">MTLENIKDGNPVAVYKSGSNWGSFIGITLNNLRVGALSYFLGIFLGIGTFWVFLQNCIMLGSFQTFFYQQGVFWESVRGIWIHGSMEIFAMVIEAGAGFALGAMLILVGIVTIDANRPKPIDWTPTYSIKDKIPYGLYVLDQEINGFFKNKKVEKFGNTPYEFLDYKYSYSDSSYSIKGSVLFIDENCTIDEESAQELLYFASHGNTILISASNFPQTLRDSLNFDYGYASNFSDTLQFSIKDKESYNYLKGINDVYIKDFDSTKTTLLGFQKNTNNDSYPNFVRIPYKNGMFYFHTQPAIFTNYYLLDKKNYKYAEQVLSHINTDKTYWYLEETRNSIDHPMGYIFSQPALNWAWKIALISLLIFMFFNAKRKQRIIPIIEPLKNTTVDFTKTIGNLYYQEGNHQDIIDKKIKFLLERIRNEYLIDTFDLNESFINRLQQKTGKNKTDIENIVRLIKKYRNQNNSSEKD</sequence>
<evidence type="ECO:0000259" key="2">
    <source>
        <dbReference type="Pfam" id="PF14258"/>
    </source>
</evidence>
<proteinExistence type="predicted"/>
<dbReference type="InterPro" id="IPR002798">
    <property type="entry name" value="SpoIIM-like"/>
</dbReference>
<dbReference type="PANTHER" id="PTHR35337">
    <property type="entry name" value="SLR1478 PROTEIN"/>
    <property type="match status" value="1"/>
</dbReference>
<dbReference type="EMBL" id="DS476799">
    <property type="protein sequence ID" value="EDO26113.1"/>
    <property type="molecule type" value="Genomic_DNA"/>
</dbReference>
<gene>
    <name evidence="3" type="ORF">NEMVEDRAFT_v1g225384</name>
</gene>
<organism evidence="3 4">
    <name type="scientific">Nematostella vectensis</name>
    <name type="common">Starlet sea anemone</name>
    <dbReference type="NCBI Taxonomy" id="45351"/>
    <lineage>
        <taxon>Eukaryota</taxon>
        <taxon>Metazoa</taxon>
        <taxon>Cnidaria</taxon>
        <taxon>Anthozoa</taxon>
        <taxon>Hexacorallia</taxon>
        <taxon>Actiniaria</taxon>
        <taxon>Edwardsiidae</taxon>
        <taxon>Nematostella</taxon>
    </lineage>
</organism>
<dbReference type="AlphaFoldDB" id="A7TCU8"/>
<dbReference type="Pfam" id="PF14258">
    <property type="entry name" value="DUF4350"/>
    <property type="match status" value="1"/>
</dbReference>
<name>A7TCU8_NEMVE</name>
<dbReference type="PANTHER" id="PTHR35337:SF1">
    <property type="entry name" value="SLR1478 PROTEIN"/>
    <property type="match status" value="1"/>
</dbReference>
<feature type="transmembrane region" description="Helical" evidence="1">
    <location>
        <begin position="88"/>
        <end position="111"/>
    </location>
</feature>
<accession>A7TCU8</accession>
<keyword evidence="1" id="KW-0472">Membrane</keyword>
<evidence type="ECO:0000256" key="1">
    <source>
        <dbReference type="SAM" id="Phobius"/>
    </source>
</evidence>